<name>A0ABW2BW10_9PSEU</name>
<dbReference type="Pfam" id="PF13400">
    <property type="entry name" value="Tad"/>
    <property type="match status" value="1"/>
</dbReference>
<evidence type="ECO:0000313" key="2">
    <source>
        <dbReference type="EMBL" id="MFC6867237.1"/>
    </source>
</evidence>
<organism evidence="2 3">
    <name type="scientific">Haloechinothrix salitolerans</name>
    <dbReference type="NCBI Taxonomy" id="926830"/>
    <lineage>
        <taxon>Bacteria</taxon>
        <taxon>Bacillati</taxon>
        <taxon>Actinomycetota</taxon>
        <taxon>Actinomycetes</taxon>
        <taxon>Pseudonocardiales</taxon>
        <taxon>Pseudonocardiaceae</taxon>
        <taxon>Haloechinothrix</taxon>
    </lineage>
</organism>
<reference evidence="3" key="1">
    <citation type="journal article" date="2019" name="Int. J. Syst. Evol. Microbiol.">
        <title>The Global Catalogue of Microorganisms (GCM) 10K type strain sequencing project: providing services to taxonomists for standard genome sequencing and annotation.</title>
        <authorList>
            <consortium name="The Broad Institute Genomics Platform"/>
            <consortium name="The Broad Institute Genome Sequencing Center for Infectious Disease"/>
            <person name="Wu L."/>
            <person name="Ma J."/>
        </authorList>
    </citation>
    <scope>NUCLEOTIDE SEQUENCE [LARGE SCALE GENOMIC DNA]</scope>
    <source>
        <strain evidence="3">KCTC 32255</strain>
    </source>
</reference>
<dbReference type="Proteomes" id="UP001596337">
    <property type="component" value="Unassembled WGS sequence"/>
</dbReference>
<accession>A0ABW2BW10</accession>
<keyword evidence="3" id="KW-1185">Reference proteome</keyword>
<sequence>MIRREQHHRPPWRTRWSRWWRTQRRAWWRADDGRATAFVVVLTIGILALAGLTLDGGLALSAKVKANGQAEAAARAGAQAIDLSAYRSTGTLQLVPVQAVADAQSYLATVGASGTVTVSGDTVNVTITASQNTQLLGMVGISSLTVHGTGSAHPQRGVVTIDP</sequence>
<protein>
    <submittedName>
        <fullName evidence="2">Pilus assembly protein TadG-related protein</fullName>
    </submittedName>
</protein>
<dbReference type="InterPro" id="IPR028087">
    <property type="entry name" value="Tad_N"/>
</dbReference>
<evidence type="ECO:0000313" key="3">
    <source>
        <dbReference type="Proteomes" id="UP001596337"/>
    </source>
</evidence>
<dbReference type="RefSeq" id="WP_345394927.1">
    <property type="nucleotide sequence ID" value="NZ_BAABLA010000022.1"/>
</dbReference>
<comment type="caution">
    <text evidence="2">The sequence shown here is derived from an EMBL/GenBank/DDBJ whole genome shotgun (WGS) entry which is preliminary data.</text>
</comment>
<gene>
    <name evidence="2" type="ORF">ACFQGD_08750</name>
</gene>
<feature type="domain" description="Putative Flp pilus-assembly TadG-like N-terminal" evidence="1">
    <location>
        <begin position="33"/>
        <end position="80"/>
    </location>
</feature>
<proteinExistence type="predicted"/>
<dbReference type="EMBL" id="JBHSXX010000001">
    <property type="protein sequence ID" value="MFC6867237.1"/>
    <property type="molecule type" value="Genomic_DNA"/>
</dbReference>
<evidence type="ECO:0000259" key="1">
    <source>
        <dbReference type="Pfam" id="PF13400"/>
    </source>
</evidence>